<feature type="compositionally biased region" description="Basic and acidic residues" evidence="2">
    <location>
        <begin position="1891"/>
        <end position="1906"/>
    </location>
</feature>
<feature type="compositionally biased region" description="Polar residues" evidence="2">
    <location>
        <begin position="1276"/>
        <end position="1286"/>
    </location>
</feature>
<feature type="compositionally biased region" description="Polar residues" evidence="2">
    <location>
        <begin position="1617"/>
        <end position="1632"/>
    </location>
</feature>
<feature type="region of interest" description="Disordered" evidence="2">
    <location>
        <begin position="1"/>
        <end position="238"/>
    </location>
</feature>
<feature type="compositionally biased region" description="Basic and acidic residues" evidence="2">
    <location>
        <begin position="1446"/>
        <end position="1455"/>
    </location>
</feature>
<feature type="compositionally biased region" description="Polar residues" evidence="2">
    <location>
        <begin position="1734"/>
        <end position="1743"/>
    </location>
</feature>
<comment type="caution">
    <text evidence="3">The sequence shown here is derived from an EMBL/GenBank/DDBJ whole genome shotgun (WGS) entry which is preliminary data.</text>
</comment>
<feature type="region of interest" description="Disordered" evidence="2">
    <location>
        <begin position="1073"/>
        <end position="1192"/>
    </location>
</feature>
<evidence type="ECO:0000256" key="2">
    <source>
        <dbReference type="SAM" id="MobiDB-lite"/>
    </source>
</evidence>
<feature type="compositionally biased region" description="Basic and acidic residues" evidence="2">
    <location>
        <begin position="1744"/>
        <end position="1757"/>
    </location>
</feature>
<dbReference type="OMA" id="RESHTIR"/>
<feature type="compositionally biased region" description="Polar residues" evidence="2">
    <location>
        <begin position="1573"/>
        <end position="1589"/>
    </location>
</feature>
<feature type="compositionally biased region" description="Polar residues" evidence="2">
    <location>
        <begin position="1868"/>
        <end position="1878"/>
    </location>
</feature>
<feature type="compositionally biased region" description="Polar residues" evidence="2">
    <location>
        <begin position="138"/>
        <end position="159"/>
    </location>
</feature>
<feature type="compositionally biased region" description="Low complexity" evidence="2">
    <location>
        <begin position="20"/>
        <end position="33"/>
    </location>
</feature>
<evidence type="ECO:0000313" key="3">
    <source>
        <dbReference type="EMBL" id="KAH9315033.1"/>
    </source>
</evidence>
<feature type="compositionally biased region" description="Polar residues" evidence="2">
    <location>
        <begin position="1073"/>
        <end position="1088"/>
    </location>
</feature>
<feature type="region of interest" description="Disordered" evidence="2">
    <location>
        <begin position="1617"/>
        <end position="1638"/>
    </location>
</feature>
<name>A0AA38L7P5_TAXCH</name>
<keyword evidence="1" id="KW-0175">Coiled coil</keyword>
<evidence type="ECO:0000313" key="4">
    <source>
        <dbReference type="Proteomes" id="UP000824469"/>
    </source>
</evidence>
<sequence>GTSWGSTGRSPPASGNAWGAAALSSSPPANSGPWGSRSNVSTTRPSSGGSGTRPSTAGSDHSHEPATPNAWGSASSRPSSASGALGMVHAQSTITRPCSAESRPITRPCSAESRPGSSYLSRFADSSVESSGPWAGSGTAQKLGENQPQPAQFSLTSGDFPSLGSDKNAELRPHQGNASNMPSMSTSEGLAQKERSQPSPPDWRDEVSTGKEKRPREMSAPDEGHPPKEGFHRQTFVRTKDSWRYDDGHRNCTPSNQIEDEWCRGGPPVGPYGTPAGQGRFPFTPPGYIRPTFDYGPVPYAQRPPGSGGYGRHGEMYGPYVAQPMVAGRPGVPLGHSMYPNQLPFDGYYGPPGVPGSKYGNLDEREMAMMRMGGGPGMYGGYPHNQGLLVDGPQYRHNGPGAGIRPVALHPLTREQNDLSYSRVTSEGTDKAYPKQADVWMSKDVENCSDNNRPLFSGNSNTRRNSVYSTSSPQSESDNSRAAPSGHRNWGTVNSDEQMDFSKPVFDEDALSSREFTDGRISGTDSNFEKGANVTSIAEQSGLGNKKNIQVKSKDGMDSCESSVFEDLNQARKRDCVEIDPNKVVHLLDHGQTGLEQALEVDVLPKDEKKILATVVVEKVHEKDFMYGEKGVSKEKIEASSTSKNHALCQETQALVTPLKGLDPQGLMDGPKIISVAAAPSSERHSALNTSLKIKGGLSTAAGLNNSSHETNKIRDKVQLLKRSDNHPTDNTLDTDEAMLQVHSTQGAKVIQEPLQRESHTIRGRFSAHEGDSEWRKKVPVAESATKAVKPNSTHVNRQVIASSMTGSVIIAPENSGDKSVGESNAQQSSGSHDYEAQRAWLKEAAAQRAKQLQREEEERIKEQKAKALLKLEELNRRASGVATPQDVENHKIENIAPVSGSVISEAVQQHQPGSYGNKASVVRHDAIDNLESDPGDNFAADKHLGMKDHRDQLNVGKQNDSPKGEDGVPIKNATCEVPTAEVSAPSETAGNLGKNVSDMLVKSGKNDRGKRENHRKSSNVIKEDPKYQMKMDDLKSLSKERENPPNISSLQNAPVLPMQVEPVCASILTSPSTSEVLQKDTALTGSDPSLVADQLNQPDFPKQARSRQKSKHYVLEQKSYSAQPSTLEKTEQVVSPDSGNSVNLAGESDVLQAGSRATVEKSSETIASSCDGGPISRKKKNSRNTKGKNKIDRPIVVMASAGSPEYDHSVTVQSNIIYGDLKHEGVGSSNIIQPVDKGVDMQDRKSERASVRNGGNDVNVAQDTWDAPAVDRGILQSTDDTSTGRVTHVKPQSAKRSYRGSQEARVSDKSQGSEGRVWAPVRAANHLVTTNDKQKLDQTELQSSGALNSEVVVQNPIRNRRAEIERYVPKPVAKEQAQHQENCQHPVAGSSFSARDQMDHRNIQQATDKSVVSSETRQPNLSIGENKGHIAGKQGKQNSSWRQRNSNEIRENSKLSHAHQGIEVVTALPLQIDEVTVSKTRQVNMESQGFQYEEIEIHPQLHQPAVQKSGHVECLPKSVSVQSHCQQVSQCEADQITQPAPVPHLQTSNTAKGHDAQLASKRDQNMHEQRFYQANRSRPKSQKISTRQVHIEGNDQFTRAAGVSEDGDKNHYVEQTFSHQRSRSSTWTPKLQGSADCKDHHLHQKPVSVGETDIQHVKIDSHEEHHDFERQSVQQTRAPAYLKTVCDQQEGRLSSAKKQHLQGHSSWQLPVSPHQFEGKNKSPNPDVVRLQTDHLSQQQSKSNRPDRQAAEKEHHKQTVNSASYQQRRQSGQGHWQQTGANPRFGTRIIDGNEEHSRSAIVQNSKQHDTTIPKNSESSYGAGQHHRQDTNKKQPLIYRDPIKQNLQVHSQAIPSEKPEFYQPKAGLTSGNGDNNEINHGTAPHGGSSWAGEHRGSYAYRDRDYNHARRGRSGGRGGGGSGLRGNESGSKIEHPSKQRLLVDATGGASPHQVAG</sequence>
<feature type="compositionally biased region" description="Polar residues" evidence="2">
    <location>
        <begin position="1404"/>
        <end position="1424"/>
    </location>
</feature>
<feature type="region of interest" description="Disordered" evidence="2">
    <location>
        <begin position="1853"/>
        <end position="1954"/>
    </location>
</feature>
<dbReference type="Proteomes" id="UP000824469">
    <property type="component" value="Unassembled WGS sequence"/>
</dbReference>
<evidence type="ECO:0008006" key="5">
    <source>
        <dbReference type="Google" id="ProtNLM"/>
    </source>
</evidence>
<feature type="compositionally biased region" description="Polar residues" evidence="2">
    <location>
        <begin position="451"/>
        <end position="482"/>
    </location>
</feature>
<dbReference type="InterPro" id="IPR038808">
    <property type="entry name" value="MOS1-like"/>
</dbReference>
<feature type="region of interest" description="Disordered" evidence="2">
    <location>
        <begin position="929"/>
        <end position="1057"/>
    </location>
</feature>
<feature type="compositionally biased region" description="Basic and acidic residues" evidence="2">
    <location>
        <begin position="191"/>
        <end position="238"/>
    </location>
</feature>
<gene>
    <name evidence="3" type="ORF">KI387_023660</name>
</gene>
<feature type="region of interest" description="Disordered" evidence="2">
    <location>
        <begin position="811"/>
        <end position="834"/>
    </location>
</feature>
<protein>
    <recommendedName>
        <fullName evidence="5">Modifier of snc1</fullName>
    </recommendedName>
</protein>
<feature type="compositionally biased region" description="Polar residues" evidence="2">
    <location>
        <begin position="1436"/>
        <end position="1445"/>
    </location>
</feature>
<feature type="compositionally biased region" description="Polar residues" evidence="2">
    <location>
        <begin position="1812"/>
        <end position="1821"/>
    </location>
</feature>
<feature type="compositionally biased region" description="Gly residues" evidence="2">
    <location>
        <begin position="1913"/>
        <end position="1922"/>
    </location>
</feature>
<feature type="compositionally biased region" description="Low complexity" evidence="2">
    <location>
        <begin position="41"/>
        <end position="59"/>
    </location>
</feature>
<feature type="compositionally biased region" description="Basic residues" evidence="2">
    <location>
        <begin position="1177"/>
        <end position="1189"/>
    </location>
</feature>
<dbReference type="PANTHER" id="PTHR34805:SF1">
    <property type="entry name" value="PROTEIN MODIFIER OF SNC1 1"/>
    <property type="match status" value="1"/>
</dbReference>
<dbReference type="EMBL" id="JAHRHJ020000005">
    <property type="protein sequence ID" value="KAH9315033.1"/>
    <property type="molecule type" value="Genomic_DNA"/>
</dbReference>
<feature type="region of interest" description="Disordered" evidence="2">
    <location>
        <begin position="1404"/>
        <end position="1457"/>
    </location>
</feature>
<feature type="region of interest" description="Disordered" evidence="2">
    <location>
        <begin position="1694"/>
        <end position="1835"/>
    </location>
</feature>
<accession>A0AA38L7P5</accession>
<feature type="compositionally biased region" description="Polar residues" evidence="2">
    <location>
        <begin position="822"/>
        <end position="832"/>
    </location>
</feature>
<evidence type="ECO:0000256" key="1">
    <source>
        <dbReference type="SAM" id="Coils"/>
    </source>
</evidence>
<proteinExistence type="predicted"/>
<feature type="compositionally biased region" description="Basic and acidic residues" evidence="2">
    <location>
        <begin position="940"/>
        <end position="953"/>
    </location>
</feature>
<organism evidence="3 4">
    <name type="scientific">Taxus chinensis</name>
    <name type="common">Chinese yew</name>
    <name type="synonym">Taxus wallichiana var. chinensis</name>
    <dbReference type="NCBI Taxonomy" id="29808"/>
    <lineage>
        <taxon>Eukaryota</taxon>
        <taxon>Viridiplantae</taxon>
        <taxon>Streptophyta</taxon>
        <taxon>Embryophyta</taxon>
        <taxon>Tracheophyta</taxon>
        <taxon>Spermatophyta</taxon>
        <taxon>Pinopsida</taxon>
        <taxon>Pinidae</taxon>
        <taxon>Conifers II</taxon>
        <taxon>Cupressales</taxon>
        <taxon>Taxaceae</taxon>
        <taxon>Taxus</taxon>
    </lineage>
</organism>
<feature type="compositionally biased region" description="Low complexity" evidence="2">
    <location>
        <begin position="72"/>
        <end position="86"/>
    </location>
</feature>
<feature type="region of interest" description="Disordered" evidence="2">
    <location>
        <begin position="1541"/>
        <end position="1595"/>
    </location>
</feature>
<feature type="region of interest" description="Disordered" evidence="2">
    <location>
        <begin position="451"/>
        <end position="498"/>
    </location>
</feature>
<feature type="compositionally biased region" description="Basic and acidic residues" evidence="2">
    <location>
        <begin position="1553"/>
        <end position="1571"/>
    </location>
</feature>
<feature type="compositionally biased region" description="Polar residues" evidence="2">
    <location>
        <begin position="1759"/>
        <end position="1781"/>
    </location>
</feature>
<feature type="coiled-coil region" evidence="1">
    <location>
        <begin position="843"/>
        <end position="878"/>
    </location>
</feature>
<dbReference type="PANTHER" id="PTHR34805">
    <property type="entry name" value="PROTEIN MODIFIER OF SNC1 1"/>
    <property type="match status" value="1"/>
</dbReference>
<feature type="compositionally biased region" description="Polar residues" evidence="2">
    <location>
        <begin position="1119"/>
        <end position="1144"/>
    </location>
</feature>
<feature type="non-terminal residue" evidence="3">
    <location>
        <position position="1"/>
    </location>
</feature>
<feature type="region of interest" description="Disordered" evidence="2">
    <location>
        <begin position="1276"/>
        <end position="1318"/>
    </location>
</feature>
<feature type="compositionally biased region" description="Polar residues" evidence="2">
    <location>
        <begin position="176"/>
        <end position="189"/>
    </location>
</feature>
<reference evidence="3 4" key="1">
    <citation type="journal article" date="2021" name="Nat. Plants">
        <title>The Taxus genome provides insights into paclitaxel biosynthesis.</title>
        <authorList>
            <person name="Xiong X."/>
            <person name="Gou J."/>
            <person name="Liao Q."/>
            <person name="Li Y."/>
            <person name="Zhou Q."/>
            <person name="Bi G."/>
            <person name="Li C."/>
            <person name="Du R."/>
            <person name="Wang X."/>
            <person name="Sun T."/>
            <person name="Guo L."/>
            <person name="Liang H."/>
            <person name="Lu P."/>
            <person name="Wu Y."/>
            <person name="Zhang Z."/>
            <person name="Ro D.K."/>
            <person name="Shang Y."/>
            <person name="Huang S."/>
            <person name="Yan J."/>
        </authorList>
    </citation>
    <scope>NUCLEOTIDE SEQUENCE [LARGE SCALE GENOMIC DNA]</scope>
    <source>
        <strain evidence="3">Ta-2019</strain>
    </source>
</reference>
<keyword evidence="4" id="KW-1185">Reference proteome</keyword>
<dbReference type="GO" id="GO:0040029">
    <property type="term" value="P:epigenetic regulation of gene expression"/>
    <property type="evidence" value="ECO:0007669"/>
    <property type="project" value="TreeGrafter"/>
</dbReference>
<feature type="compositionally biased region" description="Basic and acidic residues" evidence="2">
    <location>
        <begin position="1022"/>
        <end position="1044"/>
    </location>
</feature>